<accession>A0A5Q4Z9K1</accession>
<reference evidence="1 2" key="1">
    <citation type="submission" date="2019-08" db="EMBL/GenBank/DDBJ databases">
        <authorList>
            <person name="Herpell B J."/>
        </authorList>
    </citation>
    <scope>NUCLEOTIDE SEQUENCE [LARGE SCALE GENOMIC DNA]</scope>
    <source>
        <strain evidence="2">Msb3</strain>
    </source>
</reference>
<dbReference type="Proteomes" id="UP000325811">
    <property type="component" value="Chromosome I"/>
</dbReference>
<name>A0A5Q4Z9K1_9BURK</name>
<dbReference type="EMBL" id="LR699553">
    <property type="protein sequence ID" value="VVD26473.1"/>
    <property type="molecule type" value="Genomic_DNA"/>
</dbReference>
<sequence length="58" mass="6486">MMAVRITWDAPRDERRHLVTKTDEEKLVGGGLNQIISLLLDDLRSLRVPALAVGKGYP</sequence>
<gene>
    <name evidence="1" type="ORF">PDMSB3_0011</name>
</gene>
<organism evidence="1 2">
    <name type="scientific">Paraburkholderia dioscoreae</name>
    <dbReference type="NCBI Taxonomy" id="2604047"/>
    <lineage>
        <taxon>Bacteria</taxon>
        <taxon>Pseudomonadati</taxon>
        <taxon>Pseudomonadota</taxon>
        <taxon>Betaproteobacteria</taxon>
        <taxon>Burkholderiales</taxon>
        <taxon>Burkholderiaceae</taxon>
        <taxon>Paraburkholderia</taxon>
    </lineage>
</organism>
<dbReference type="KEGG" id="pdio:PDMSB3_0011"/>
<protein>
    <submittedName>
        <fullName evidence="1">Uncharacterized protein</fullName>
    </submittedName>
</protein>
<proteinExistence type="predicted"/>
<evidence type="ECO:0000313" key="1">
    <source>
        <dbReference type="EMBL" id="VVD26473.1"/>
    </source>
</evidence>
<dbReference type="AlphaFoldDB" id="A0A5Q4Z9K1"/>
<evidence type="ECO:0000313" key="2">
    <source>
        <dbReference type="Proteomes" id="UP000325811"/>
    </source>
</evidence>
<keyword evidence="2" id="KW-1185">Reference proteome</keyword>